<protein>
    <submittedName>
        <fullName evidence="2">Uncharacterized protein</fullName>
    </submittedName>
</protein>
<keyword evidence="1" id="KW-0732">Signal</keyword>
<evidence type="ECO:0000313" key="3">
    <source>
        <dbReference type="Proteomes" id="UP001287286"/>
    </source>
</evidence>
<evidence type="ECO:0000256" key="1">
    <source>
        <dbReference type="SAM" id="SignalP"/>
    </source>
</evidence>
<feature type="signal peptide" evidence="1">
    <location>
        <begin position="1"/>
        <end position="17"/>
    </location>
</feature>
<proteinExistence type="predicted"/>
<reference evidence="2 3" key="1">
    <citation type="journal article" date="2024" name="Microbiol. Resour. Announc.">
        <title>Genome annotations for the ascomycete fungi Trichoderma harzianum, Trichoderma aggressivum, and Purpureocillium lilacinum.</title>
        <authorList>
            <person name="Beijen E.P.W."/>
            <person name="Ohm R.A."/>
        </authorList>
    </citation>
    <scope>NUCLEOTIDE SEQUENCE [LARGE SCALE GENOMIC DNA]</scope>
    <source>
        <strain evidence="2 3">CBS 150709</strain>
    </source>
</reference>
<evidence type="ECO:0000313" key="2">
    <source>
        <dbReference type="EMBL" id="KAK4084937.1"/>
    </source>
</evidence>
<feature type="chain" id="PRO_5046852257" evidence="1">
    <location>
        <begin position="18"/>
        <end position="388"/>
    </location>
</feature>
<organism evidence="2 3">
    <name type="scientific">Purpureocillium lilacinum</name>
    <name type="common">Paecilomyces lilacinus</name>
    <dbReference type="NCBI Taxonomy" id="33203"/>
    <lineage>
        <taxon>Eukaryota</taxon>
        <taxon>Fungi</taxon>
        <taxon>Dikarya</taxon>
        <taxon>Ascomycota</taxon>
        <taxon>Pezizomycotina</taxon>
        <taxon>Sordariomycetes</taxon>
        <taxon>Hypocreomycetidae</taxon>
        <taxon>Hypocreales</taxon>
        <taxon>Ophiocordycipitaceae</taxon>
        <taxon>Purpureocillium</taxon>
    </lineage>
</organism>
<dbReference type="EMBL" id="JAWRVI010000048">
    <property type="protein sequence ID" value="KAK4084937.1"/>
    <property type="molecule type" value="Genomic_DNA"/>
</dbReference>
<sequence length="388" mass="42903">MKATIASLALACGTAVATLRDPNALTQADIQNLETTEAHVCWQGEKQNPSPDDEMSLTGLVHCQIYPSGNQQQVLGPAGIKSVCGESECVDCKKVDKGEVRYECRMKNYPKMMPGTPARTDSQWINWGVYRLCYADDKISLTTTDPKDCMAVLNNCVTQIGNGEDPFKTVQSAIFCAEETHHSVSPQKQMQTYTRQCWKDIDQPQPGFKMMSVRDCIKGRAAVDAAVKARLAKMPKLQRWDMETRNKVEQEEYNKVFIVSGSHLLIWAVSLLRRATRGTGSILNIILVSQYAPAFFCMSLRARIELTGHDRRMALGWPCIDDESLGRESGELSYDACMAGGPLPARPSSCHSKLRVQAQLILAMLAECIISDVVLGSAWLGTAAFRRG</sequence>
<dbReference type="Proteomes" id="UP001287286">
    <property type="component" value="Unassembled WGS sequence"/>
</dbReference>
<accession>A0ABR0BNM4</accession>
<keyword evidence="3" id="KW-1185">Reference proteome</keyword>
<name>A0ABR0BNM4_PURLI</name>
<gene>
    <name evidence="2" type="ORF">Purlil1_9972</name>
</gene>
<comment type="caution">
    <text evidence="2">The sequence shown here is derived from an EMBL/GenBank/DDBJ whole genome shotgun (WGS) entry which is preliminary data.</text>
</comment>